<accession>A0A846R177</accession>
<dbReference type="RefSeq" id="WP_167961556.1">
    <property type="nucleotide sequence ID" value="NZ_JAATJJ010000001.1"/>
</dbReference>
<sequence length="304" mass="35060">MRVSLLFFLFVYITSAQEVLFEGDIYDSKNHNPIPYVNLSFLNTLKGTSTDENGHFFLDIPTSHLEKKVHISSLGYKDTIVDARILFNSKKIRLIEESYKLDEVVLSENMGDSFVLNPINSHSITSGFSSSHTPWVLALYFPNIGAQNKVVEKATVFFQKTDFRRLTSKFRIRVYDVDPRTQKPRRDLINESIILECDFAQDFVSADLSAFKIKMPEEGIYIGLEWLFIPYNWYKMVEKSPVTNKHIVEDRFAPTFGGVYVNDKNLKAMVYGMGEWIDFKVKSKDKSKNFIPAISLKLSKEKSK</sequence>
<protein>
    <recommendedName>
        <fullName evidence="3">CarboxypepD_reg-like domain-containing protein</fullName>
    </recommendedName>
</protein>
<dbReference type="InterPro" id="IPR008969">
    <property type="entry name" value="CarboxyPept-like_regulatory"/>
</dbReference>
<dbReference type="EMBL" id="JAATJJ010000001">
    <property type="protein sequence ID" value="NJB70609.1"/>
    <property type="molecule type" value="Genomic_DNA"/>
</dbReference>
<dbReference type="SUPFAM" id="SSF49464">
    <property type="entry name" value="Carboxypeptidase regulatory domain-like"/>
    <property type="match status" value="1"/>
</dbReference>
<reference evidence="1 2" key="1">
    <citation type="submission" date="2020-03" db="EMBL/GenBank/DDBJ databases">
        <title>Genomic Encyclopedia of Type Strains, Phase IV (KMG-IV): sequencing the most valuable type-strain genomes for metagenomic binning, comparative biology and taxonomic classification.</title>
        <authorList>
            <person name="Goeker M."/>
        </authorList>
    </citation>
    <scope>NUCLEOTIDE SEQUENCE [LARGE SCALE GENOMIC DNA]</scope>
    <source>
        <strain evidence="1 2">DSM 29762</strain>
    </source>
</reference>
<organism evidence="1 2">
    <name type="scientific">Saonia flava</name>
    <dbReference type="NCBI Taxonomy" id="523696"/>
    <lineage>
        <taxon>Bacteria</taxon>
        <taxon>Pseudomonadati</taxon>
        <taxon>Bacteroidota</taxon>
        <taxon>Flavobacteriia</taxon>
        <taxon>Flavobacteriales</taxon>
        <taxon>Flavobacteriaceae</taxon>
        <taxon>Saonia</taxon>
    </lineage>
</organism>
<evidence type="ECO:0000313" key="1">
    <source>
        <dbReference type="EMBL" id="NJB70609.1"/>
    </source>
</evidence>
<dbReference type="Proteomes" id="UP000590442">
    <property type="component" value="Unassembled WGS sequence"/>
</dbReference>
<evidence type="ECO:0008006" key="3">
    <source>
        <dbReference type="Google" id="ProtNLM"/>
    </source>
</evidence>
<gene>
    <name evidence="1" type="ORF">GGR42_001071</name>
</gene>
<evidence type="ECO:0000313" key="2">
    <source>
        <dbReference type="Proteomes" id="UP000590442"/>
    </source>
</evidence>
<name>A0A846R177_9FLAO</name>
<keyword evidence="2" id="KW-1185">Reference proteome</keyword>
<proteinExistence type="predicted"/>
<comment type="caution">
    <text evidence="1">The sequence shown here is derived from an EMBL/GenBank/DDBJ whole genome shotgun (WGS) entry which is preliminary data.</text>
</comment>
<dbReference type="Pfam" id="PF13715">
    <property type="entry name" value="CarbopepD_reg_2"/>
    <property type="match status" value="1"/>
</dbReference>
<dbReference type="AlphaFoldDB" id="A0A846R177"/>